<dbReference type="Gene3D" id="3.20.20.70">
    <property type="entry name" value="Aldolase class I"/>
    <property type="match status" value="1"/>
</dbReference>
<dbReference type="PANTHER" id="PTHR43053">
    <property type="entry name" value="GLYCOSIDASE FAMILY 31"/>
    <property type="match status" value="1"/>
</dbReference>
<sequence length="714" mass="82406">MMNVYDSILTAPSTAQLKYIANNKHFNFTVPIVTEASAGALSLQRVTHIIKEQDHFELEYIATAQEELLLQSLEFEVKVNLEDHVMLGEGFQCWSTTKEMGKHNRLSAIPKAVSWITKFNLQGDYDFFNYSGKQGHLHATGYTYLRHIPSRKIVFIGSVSEHSGYSYYKANFNDHTFSFYKDIEGKSLKKGQELRLKFSVFQGKETSDLTEIWSRYATYYDPQHAFRNPDHLTGWSSWYNFYERVTEADVLASLKAFEQHPYPIDVFQIDDGYQVQIGDWLDVDKNKFPRGMKALADDIIQQGKMPGIWIAPYAVGFNSKIVEEHPDWLLKYPNSNQLLVAGPNWGGFYALDIYNPEAKVYLEQVFDEVLDTWGFKLLKLDFLFAAAMVPRLGKSRGEIMWDATDLIVKLTRKRALILGSGVPLPSTWGKFEYNRMSSDASPWWDHTVLKLANVRERVSTLNALTSTLNRWPMGSRMFGGDPDVFFIRSDNNKLNVEEKHTLLIVNIILGQLTLMSDNVNLYSEFEHRLYGSIFPKPEAQVKDIQSIGIEAYKVEYTCNRRKYLFLTNLSPLPLTTQLPLDYNGKYIYYFEHSNVLVQSKVDWLKSQSTIFLKPHETRAFMKVTDDKQDLYIGSTGHIVPGTEIDTLSSNKKDMIHITLKKRYTKIKENKIYIRLNSSESVIPTVYVNNKLISNVKKYIWNEDITFIKVTLHTV</sequence>
<dbReference type="EC" id="3.2.1.22" evidence="2"/>
<keyword evidence="6" id="KW-1185">Reference proteome</keyword>
<comment type="caution">
    <text evidence="5">The sequence shown here is derived from an EMBL/GenBank/DDBJ whole genome shotgun (WGS) entry which is preliminary data.</text>
</comment>
<dbReference type="CDD" id="cd14791">
    <property type="entry name" value="GH36"/>
    <property type="match status" value="1"/>
</dbReference>
<dbReference type="EMBL" id="JAANQT010002430">
    <property type="protein sequence ID" value="KAG1302454.1"/>
    <property type="molecule type" value="Genomic_DNA"/>
</dbReference>
<evidence type="ECO:0000256" key="3">
    <source>
        <dbReference type="ARBA" id="ARBA00022801"/>
    </source>
</evidence>
<gene>
    <name evidence="5" type="ORF">G6F64_010914</name>
</gene>
<keyword evidence="4" id="KW-0326">Glycosidase</keyword>
<dbReference type="InterPro" id="IPR050985">
    <property type="entry name" value="Alpha-glycosidase_related"/>
</dbReference>
<dbReference type="OrthoDB" id="5795902at2759"/>
<comment type="catalytic activity">
    <reaction evidence="1">
        <text>Hydrolysis of terminal, non-reducing alpha-D-galactose residues in alpha-D-galactosides, including galactose oligosaccharides, galactomannans and galactolipids.</text>
        <dbReference type="EC" id="3.2.1.22"/>
    </reaction>
</comment>
<dbReference type="AlphaFoldDB" id="A0A9P6X090"/>
<dbReference type="SUPFAM" id="SSF51445">
    <property type="entry name" value="(Trans)glycosidases"/>
    <property type="match status" value="1"/>
</dbReference>
<dbReference type="GO" id="GO:0004557">
    <property type="term" value="F:alpha-galactosidase activity"/>
    <property type="evidence" value="ECO:0007669"/>
    <property type="project" value="UniProtKB-EC"/>
</dbReference>
<evidence type="ECO:0000313" key="6">
    <source>
        <dbReference type="Proteomes" id="UP000716291"/>
    </source>
</evidence>
<reference evidence="5" key="1">
    <citation type="journal article" date="2020" name="Microb. Genom.">
        <title>Genetic diversity of clinical and environmental Mucorales isolates obtained from an investigation of mucormycosis cases among solid organ transplant recipients.</title>
        <authorList>
            <person name="Nguyen M.H."/>
            <person name="Kaul D."/>
            <person name="Muto C."/>
            <person name="Cheng S.J."/>
            <person name="Richter R.A."/>
            <person name="Bruno V.M."/>
            <person name="Liu G."/>
            <person name="Beyhan S."/>
            <person name="Sundermann A.J."/>
            <person name="Mounaud S."/>
            <person name="Pasculle A.W."/>
            <person name="Nierman W.C."/>
            <person name="Driscoll E."/>
            <person name="Cumbie R."/>
            <person name="Clancy C.J."/>
            <person name="Dupont C.L."/>
        </authorList>
    </citation>
    <scope>NUCLEOTIDE SEQUENCE</scope>
    <source>
        <strain evidence="5">GL11</strain>
    </source>
</reference>
<dbReference type="GO" id="GO:0016052">
    <property type="term" value="P:carbohydrate catabolic process"/>
    <property type="evidence" value="ECO:0007669"/>
    <property type="project" value="InterPro"/>
</dbReference>
<dbReference type="InterPro" id="IPR017853">
    <property type="entry name" value="GH"/>
</dbReference>
<proteinExistence type="predicted"/>
<name>A0A9P6X090_RHIOR</name>
<evidence type="ECO:0000256" key="1">
    <source>
        <dbReference type="ARBA" id="ARBA00001255"/>
    </source>
</evidence>
<dbReference type="PANTHER" id="PTHR43053:SF3">
    <property type="entry name" value="ALPHA-GALACTOSIDASE C-RELATED"/>
    <property type="match status" value="1"/>
</dbReference>
<evidence type="ECO:0000256" key="2">
    <source>
        <dbReference type="ARBA" id="ARBA00012755"/>
    </source>
</evidence>
<protein>
    <recommendedName>
        <fullName evidence="2">alpha-galactosidase</fullName>
        <ecNumber evidence="2">3.2.1.22</ecNumber>
    </recommendedName>
</protein>
<dbReference type="InterPro" id="IPR013785">
    <property type="entry name" value="Aldolase_TIM"/>
</dbReference>
<dbReference type="InterPro" id="IPR002252">
    <property type="entry name" value="Glyco_hydro_36"/>
</dbReference>
<evidence type="ECO:0000256" key="4">
    <source>
        <dbReference type="ARBA" id="ARBA00023295"/>
    </source>
</evidence>
<accession>A0A9P6X090</accession>
<dbReference type="Pfam" id="PF02065">
    <property type="entry name" value="Melibiase"/>
    <property type="match status" value="1"/>
</dbReference>
<dbReference type="Proteomes" id="UP000716291">
    <property type="component" value="Unassembled WGS sequence"/>
</dbReference>
<evidence type="ECO:0000313" key="5">
    <source>
        <dbReference type="EMBL" id="KAG1302454.1"/>
    </source>
</evidence>
<organism evidence="5 6">
    <name type="scientific">Rhizopus oryzae</name>
    <name type="common">Mucormycosis agent</name>
    <name type="synonym">Rhizopus arrhizus var. delemar</name>
    <dbReference type="NCBI Taxonomy" id="64495"/>
    <lineage>
        <taxon>Eukaryota</taxon>
        <taxon>Fungi</taxon>
        <taxon>Fungi incertae sedis</taxon>
        <taxon>Mucoromycota</taxon>
        <taxon>Mucoromycotina</taxon>
        <taxon>Mucoromycetes</taxon>
        <taxon>Mucorales</taxon>
        <taxon>Mucorineae</taxon>
        <taxon>Rhizopodaceae</taxon>
        <taxon>Rhizopus</taxon>
    </lineage>
</organism>
<keyword evidence="3" id="KW-0378">Hydrolase</keyword>